<dbReference type="PANTHER" id="PTHR48070:SF6">
    <property type="entry name" value="ESTERASE OVCA2"/>
    <property type="match status" value="1"/>
</dbReference>
<evidence type="ECO:0000256" key="2">
    <source>
        <dbReference type="ARBA" id="ARBA00021974"/>
    </source>
</evidence>
<evidence type="ECO:0000313" key="10">
    <source>
        <dbReference type="RefSeq" id="XP_015277377.1"/>
    </source>
</evidence>
<evidence type="ECO:0000259" key="8">
    <source>
        <dbReference type="Pfam" id="PF03959"/>
    </source>
</evidence>
<dbReference type="InterPro" id="IPR029058">
    <property type="entry name" value="AB_hydrolase_fold"/>
</dbReference>
<evidence type="ECO:0000256" key="4">
    <source>
        <dbReference type="ARBA" id="ARBA00039155"/>
    </source>
</evidence>
<dbReference type="RefSeq" id="XP_015277377.1">
    <property type="nucleotide sequence ID" value="XM_015421891.1"/>
</dbReference>
<dbReference type="SUPFAM" id="SSF53474">
    <property type="entry name" value="alpha/beta-Hydrolases"/>
    <property type="match status" value="1"/>
</dbReference>
<dbReference type="Proteomes" id="UP000694871">
    <property type="component" value="Unplaced"/>
</dbReference>
<gene>
    <name evidence="10" type="primary">OVCA2</name>
</gene>
<reference evidence="10" key="1">
    <citation type="submission" date="2025-08" db="UniProtKB">
        <authorList>
            <consortium name="RefSeq"/>
        </authorList>
    </citation>
    <scope>IDENTIFICATION</scope>
</reference>
<evidence type="ECO:0000256" key="7">
    <source>
        <dbReference type="ARBA" id="ARBA00093679"/>
    </source>
</evidence>
<keyword evidence="3" id="KW-0378">Hydrolase</keyword>
<dbReference type="Pfam" id="PF03959">
    <property type="entry name" value="FSH1"/>
    <property type="match status" value="1"/>
</dbReference>
<evidence type="ECO:0000256" key="3">
    <source>
        <dbReference type="ARBA" id="ARBA00022801"/>
    </source>
</evidence>
<comment type="similarity">
    <text evidence="1">Belongs to the LovG family.</text>
</comment>
<dbReference type="InterPro" id="IPR050593">
    <property type="entry name" value="LovG"/>
</dbReference>
<comment type="catalytic activity">
    <reaction evidence="5">
        <text>a carboxylic ester + H2O = an alcohol + a carboxylate + H(+)</text>
        <dbReference type="Rhea" id="RHEA:21164"/>
        <dbReference type="ChEBI" id="CHEBI:15377"/>
        <dbReference type="ChEBI" id="CHEBI:15378"/>
        <dbReference type="ChEBI" id="CHEBI:29067"/>
        <dbReference type="ChEBI" id="CHEBI:30879"/>
        <dbReference type="ChEBI" id="CHEBI:33308"/>
        <dbReference type="EC" id="3.1.1.1"/>
    </reaction>
</comment>
<keyword evidence="9" id="KW-1185">Reference proteome</keyword>
<name>A0ABM1KUJ0_GEKJA</name>
<evidence type="ECO:0000256" key="6">
    <source>
        <dbReference type="ARBA" id="ARBA00093420"/>
    </source>
</evidence>
<dbReference type="Gene3D" id="3.40.50.1820">
    <property type="entry name" value="alpha/beta hydrolase"/>
    <property type="match status" value="1"/>
</dbReference>
<organism evidence="9 10">
    <name type="scientific">Gekko japonicus</name>
    <name type="common">Schlegel's Japanese gecko</name>
    <dbReference type="NCBI Taxonomy" id="146911"/>
    <lineage>
        <taxon>Eukaryota</taxon>
        <taxon>Metazoa</taxon>
        <taxon>Chordata</taxon>
        <taxon>Craniata</taxon>
        <taxon>Vertebrata</taxon>
        <taxon>Euteleostomi</taxon>
        <taxon>Lepidosauria</taxon>
        <taxon>Squamata</taxon>
        <taxon>Bifurcata</taxon>
        <taxon>Gekkota</taxon>
        <taxon>Gekkonidae</taxon>
        <taxon>Gekkoninae</taxon>
        <taxon>Gekko</taxon>
    </lineage>
</organism>
<sequence>MAEGGSGPRLLRLLCLHGYRQDARSFRARSGSLRKALRGRAELLVLDAPHVVAAQPGEGSLLEPLEGSTRGWWFSRPQEGTFSALEEASSCKGLAESLEAVAAACAEHSPIDGLLGFSQGAALVGIICALKQHGDPRFQFDFSILIAGFRSRALDHQNYYQEPIQVPSLHVIGETDRVIPGEMSQELASHFSEPLFLTHPGGHFIPVSAAQKKTYLEFLDQFGK</sequence>
<feature type="domain" description="Serine hydrolase" evidence="8">
    <location>
        <begin position="11"/>
        <end position="214"/>
    </location>
</feature>
<evidence type="ECO:0000256" key="5">
    <source>
        <dbReference type="ARBA" id="ARBA00051142"/>
    </source>
</evidence>
<comment type="function">
    <text evidence="6">Exhibits ester hydrolase activity with a strong preference for long-chain alkyl ester substrates and high selectivity against a variety of short, branched, and substituted esters. Is able to hydrolyze ester bonds within a wide range of p-nitrophenyl derivatives (C2-C14) in vitro, with a strong preference toward substrates of &gt;8 carbons.</text>
</comment>
<dbReference type="GeneID" id="107119425"/>
<accession>A0ABM1KUJ0</accession>
<evidence type="ECO:0000256" key="1">
    <source>
        <dbReference type="ARBA" id="ARBA00005863"/>
    </source>
</evidence>
<protein>
    <recommendedName>
        <fullName evidence="2">Esterase OVCA2</fullName>
        <ecNumber evidence="4">3.1.1.1</ecNumber>
    </recommendedName>
    <alternativeName>
        <fullName evidence="7">OVCA2 serine hydrolase domain-containing protein</fullName>
    </alternativeName>
</protein>
<dbReference type="InterPro" id="IPR005645">
    <property type="entry name" value="FSH-like_dom"/>
</dbReference>
<dbReference type="EC" id="3.1.1.1" evidence="4"/>
<evidence type="ECO:0000313" key="9">
    <source>
        <dbReference type="Proteomes" id="UP000694871"/>
    </source>
</evidence>
<proteinExistence type="inferred from homology"/>
<dbReference type="PANTHER" id="PTHR48070">
    <property type="entry name" value="ESTERASE OVCA2"/>
    <property type="match status" value="1"/>
</dbReference>